<evidence type="ECO:0000256" key="5">
    <source>
        <dbReference type="ARBA" id="ARBA00023033"/>
    </source>
</evidence>
<evidence type="ECO:0000259" key="6">
    <source>
        <dbReference type="Pfam" id="PF01494"/>
    </source>
</evidence>
<dbReference type="InterPro" id="IPR002938">
    <property type="entry name" value="FAD-bd"/>
</dbReference>
<dbReference type="InterPro" id="IPR036188">
    <property type="entry name" value="FAD/NAD-bd_sf"/>
</dbReference>
<name>A0A1E3SFA3_MYCIE</name>
<dbReference type="AlphaFoldDB" id="A0A1E3SFA3"/>
<sequence length="387" mass="41801">MNAPKVAVVGAGIGGLSAALALRLRGIDVEVYEAAPEPRATGTALGLASNATKVLRSLGIDLTTETCCRALEHFEFRTARGALIRALPGAAITAETGHPFVSIHRNELIRALRNAASDIPIHYGAEVTEIAVDRRHAWAACAGGTQVSADVLIGADGIRSVVRSKVAGQRPPKEYGYVLWLATVPFSHPRMLPGYTGHYWGRGQRFGLIDIGGGMAYWWGAKNLPAAEARDWHGSKAEILSAFDDWAPEVVDVIDRTPADAIISVPGQDRPFLKRWGSGPITLLGDAAHPMLTSRSQGASSAVEDGFVLAEALARIPDTVQALRAYEDRRRRRAAMLVRSSRRLNKLEQAQNPLVCAARNLGVRCVPLRSLTRNTVRPMRFDLGWTG</sequence>
<keyword evidence="4" id="KW-0560">Oxidoreductase</keyword>
<evidence type="ECO:0000256" key="1">
    <source>
        <dbReference type="ARBA" id="ARBA00001974"/>
    </source>
</evidence>
<keyword evidence="3" id="KW-0274">FAD</keyword>
<evidence type="ECO:0000256" key="3">
    <source>
        <dbReference type="ARBA" id="ARBA00022827"/>
    </source>
</evidence>
<comment type="caution">
    <text evidence="7">The sequence shown here is derived from an EMBL/GenBank/DDBJ whole genome shotgun (WGS) entry which is preliminary data.</text>
</comment>
<comment type="cofactor">
    <cofactor evidence="1">
        <name>FAD</name>
        <dbReference type="ChEBI" id="CHEBI:57692"/>
    </cofactor>
</comment>
<dbReference type="GO" id="GO:0071949">
    <property type="term" value="F:FAD binding"/>
    <property type="evidence" value="ECO:0007669"/>
    <property type="project" value="InterPro"/>
</dbReference>
<dbReference type="Pfam" id="PF01494">
    <property type="entry name" value="FAD_binding_3"/>
    <property type="match status" value="1"/>
</dbReference>
<feature type="domain" description="FAD-binding" evidence="6">
    <location>
        <begin position="5"/>
        <end position="340"/>
    </location>
</feature>
<gene>
    <name evidence="7" type="ORF">BST27_00040</name>
</gene>
<dbReference type="EMBL" id="MVHT01000001">
    <property type="protein sequence ID" value="ORB10566.1"/>
    <property type="molecule type" value="Genomic_DNA"/>
</dbReference>
<proteinExistence type="predicted"/>
<protein>
    <submittedName>
        <fullName evidence="7">FAD-dependent monooxygenase</fullName>
    </submittedName>
</protein>
<dbReference type="SUPFAM" id="SSF51905">
    <property type="entry name" value="FAD/NAD(P)-binding domain"/>
    <property type="match status" value="1"/>
</dbReference>
<reference evidence="7 8" key="1">
    <citation type="submission" date="2017-02" db="EMBL/GenBank/DDBJ databases">
        <title>The new phylogeny of genus Mycobacterium.</title>
        <authorList>
            <person name="Tortoli E."/>
            <person name="Trovato A."/>
            <person name="Cirillo D.M."/>
        </authorList>
    </citation>
    <scope>NUCLEOTIDE SEQUENCE [LARGE SCALE GENOMIC DNA]</scope>
    <source>
        <strain evidence="7 8">DSM 44049</strain>
    </source>
</reference>
<dbReference type="Proteomes" id="UP000192739">
    <property type="component" value="Unassembled WGS sequence"/>
</dbReference>
<keyword evidence="8" id="KW-1185">Reference proteome</keyword>
<keyword evidence="5 7" id="KW-0503">Monooxygenase</keyword>
<dbReference type="PANTHER" id="PTHR13789:SF318">
    <property type="entry name" value="GERANYLGERANYL DIPHOSPHATE REDUCTASE"/>
    <property type="match status" value="1"/>
</dbReference>
<dbReference type="OrthoDB" id="4568714at2"/>
<dbReference type="PANTHER" id="PTHR13789">
    <property type="entry name" value="MONOOXYGENASE"/>
    <property type="match status" value="1"/>
</dbReference>
<evidence type="ECO:0000256" key="2">
    <source>
        <dbReference type="ARBA" id="ARBA00022630"/>
    </source>
</evidence>
<dbReference type="RefSeq" id="WP_069419283.1">
    <property type="nucleotide sequence ID" value="NZ_CBCRZH010000003.1"/>
</dbReference>
<evidence type="ECO:0000313" key="7">
    <source>
        <dbReference type="EMBL" id="ORB10566.1"/>
    </source>
</evidence>
<dbReference type="Gene3D" id="3.50.50.60">
    <property type="entry name" value="FAD/NAD(P)-binding domain"/>
    <property type="match status" value="1"/>
</dbReference>
<keyword evidence="2" id="KW-0285">Flavoprotein</keyword>
<dbReference type="GO" id="GO:0004497">
    <property type="term" value="F:monooxygenase activity"/>
    <property type="evidence" value="ECO:0007669"/>
    <property type="project" value="UniProtKB-KW"/>
</dbReference>
<accession>A0A1E3SFA3</accession>
<dbReference type="InterPro" id="IPR050493">
    <property type="entry name" value="FAD-dep_Monooxygenase_BioMet"/>
</dbReference>
<dbReference type="STRING" id="28445.BHQ20_11605"/>
<evidence type="ECO:0000256" key="4">
    <source>
        <dbReference type="ARBA" id="ARBA00023002"/>
    </source>
</evidence>
<evidence type="ECO:0000313" key="8">
    <source>
        <dbReference type="Proteomes" id="UP000192739"/>
    </source>
</evidence>
<organism evidence="7 8">
    <name type="scientific">Mycobacterium intermedium</name>
    <dbReference type="NCBI Taxonomy" id="28445"/>
    <lineage>
        <taxon>Bacteria</taxon>
        <taxon>Bacillati</taxon>
        <taxon>Actinomycetota</taxon>
        <taxon>Actinomycetes</taxon>
        <taxon>Mycobacteriales</taxon>
        <taxon>Mycobacteriaceae</taxon>
        <taxon>Mycobacterium</taxon>
        <taxon>Mycobacterium simiae complex</taxon>
    </lineage>
</organism>
<dbReference type="PRINTS" id="PR00420">
    <property type="entry name" value="RNGMNOXGNASE"/>
</dbReference>